<dbReference type="EMBL" id="QPFP01000053">
    <property type="protein sequence ID" value="TEB25854.1"/>
    <property type="molecule type" value="Genomic_DNA"/>
</dbReference>
<reference evidence="2 3" key="1">
    <citation type="journal article" date="2019" name="Nat. Ecol. Evol.">
        <title>Megaphylogeny resolves global patterns of mushroom evolution.</title>
        <authorList>
            <person name="Varga T."/>
            <person name="Krizsan K."/>
            <person name="Foldi C."/>
            <person name="Dima B."/>
            <person name="Sanchez-Garcia M."/>
            <person name="Sanchez-Ramirez S."/>
            <person name="Szollosi G.J."/>
            <person name="Szarkandi J.G."/>
            <person name="Papp V."/>
            <person name="Albert L."/>
            <person name="Andreopoulos W."/>
            <person name="Angelini C."/>
            <person name="Antonin V."/>
            <person name="Barry K.W."/>
            <person name="Bougher N.L."/>
            <person name="Buchanan P."/>
            <person name="Buyck B."/>
            <person name="Bense V."/>
            <person name="Catcheside P."/>
            <person name="Chovatia M."/>
            <person name="Cooper J."/>
            <person name="Damon W."/>
            <person name="Desjardin D."/>
            <person name="Finy P."/>
            <person name="Geml J."/>
            <person name="Haridas S."/>
            <person name="Hughes K."/>
            <person name="Justo A."/>
            <person name="Karasinski D."/>
            <person name="Kautmanova I."/>
            <person name="Kiss B."/>
            <person name="Kocsube S."/>
            <person name="Kotiranta H."/>
            <person name="LaButti K.M."/>
            <person name="Lechner B.E."/>
            <person name="Liimatainen K."/>
            <person name="Lipzen A."/>
            <person name="Lukacs Z."/>
            <person name="Mihaltcheva S."/>
            <person name="Morgado L.N."/>
            <person name="Niskanen T."/>
            <person name="Noordeloos M.E."/>
            <person name="Ohm R.A."/>
            <person name="Ortiz-Santana B."/>
            <person name="Ovrebo C."/>
            <person name="Racz N."/>
            <person name="Riley R."/>
            <person name="Savchenko A."/>
            <person name="Shiryaev A."/>
            <person name="Soop K."/>
            <person name="Spirin V."/>
            <person name="Szebenyi C."/>
            <person name="Tomsovsky M."/>
            <person name="Tulloss R.E."/>
            <person name="Uehling J."/>
            <person name="Grigoriev I.V."/>
            <person name="Vagvolgyi C."/>
            <person name="Papp T."/>
            <person name="Martin F.M."/>
            <person name="Miettinen O."/>
            <person name="Hibbett D.S."/>
            <person name="Nagy L.G."/>
        </authorList>
    </citation>
    <scope>NUCLEOTIDE SEQUENCE [LARGE SCALE GENOMIC DNA]</scope>
    <source>
        <strain evidence="2 3">FP101781</strain>
    </source>
</reference>
<evidence type="ECO:0000313" key="3">
    <source>
        <dbReference type="Proteomes" id="UP000298030"/>
    </source>
</evidence>
<sequence length="117" mass="12878">MRRPALSCGTRELPAMPWTRQRSQPGISSQNTASLALPDESRLPPSLFPTFDDSHPPASTTQVVDLLDYPRHFIPSYTPSRGAIGSRRLQRAARIQEPFSPPFPSPSLQIPTSQPAS</sequence>
<evidence type="ECO:0000256" key="1">
    <source>
        <dbReference type="SAM" id="MobiDB-lite"/>
    </source>
</evidence>
<protein>
    <submittedName>
        <fullName evidence="2">Uncharacterized protein</fullName>
    </submittedName>
</protein>
<gene>
    <name evidence="2" type="ORF">FA13DRAFT_1132950</name>
</gene>
<accession>A0A4Y7SW54</accession>
<name>A0A4Y7SW54_COPMI</name>
<evidence type="ECO:0000313" key="2">
    <source>
        <dbReference type="EMBL" id="TEB25854.1"/>
    </source>
</evidence>
<feature type="region of interest" description="Disordered" evidence="1">
    <location>
        <begin position="1"/>
        <end position="56"/>
    </location>
</feature>
<keyword evidence="3" id="KW-1185">Reference proteome</keyword>
<comment type="caution">
    <text evidence="2">The sequence shown here is derived from an EMBL/GenBank/DDBJ whole genome shotgun (WGS) entry which is preliminary data.</text>
</comment>
<feature type="compositionally biased region" description="Polar residues" evidence="1">
    <location>
        <begin position="20"/>
        <end position="34"/>
    </location>
</feature>
<dbReference type="AlphaFoldDB" id="A0A4Y7SW54"/>
<proteinExistence type="predicted"/>
<organism evidence="2 3">
    <name type="scientific">Coprinellus micaceus</name>
    <name type="common">Glistening ink-cap mushroom</name>
    <name type="synonym">Coprinus micaceus</name>
    <dbReference type="NCBI Taxonomy" id="71717"/>
    <lineage>
        <taxon>Eukaryota</taxon>
        <taxon>Fungi</taxon>
        <taxon>Dikarya</taxon>
        <taxon>Basidiomycota</taxon>
        <taxon>Agaricomycotina</taxon>
        <taxon>Agaricomycetes</taxon>
        <taxon>Agaricomycetidae</taxon>
        <taxon>Agaricales</taxon>
        <taxon>Agaricineae</taxon>
        <taxon>Psathyrellaceae</taxon>
        <taxon>Coprinellus</taxon>
    </lineage>
</organism>
<dbReference type="Proteomes" id="UP000298030">
    <property type="component" value="Unassembled WGS sequence"/>
</dbReference>
<feature type="compositionally biased region" description="Polar residues" evidence="1">
    <location>
        <begin position="108"/>
        <end position="117"/>
    </location>
</feature>
<feature type="region of interest" description="Disordered" evidence="1">
    <location>
        <begin position="77"/>
        <end position="117"/>
    </location>
</feature>